<dbReference type="SUPFAM" id="SSF51679">
    <property type="entry name" value="Bacterial luciferase-like"/>
    <property type="match status" value="1"/>
</dbReference>
<evidence type="ECO:0000256" key="3">
    <source>
        <dbReference type="ARBA" id="ARBA00023002"/>
    </source>
</evidence>
<dbReference type="InterPro" id="IPR036661">
    <property type="entry name" value="Luciferase-like_sf"/>
</dbReference>
<keyword evidence="3 6" id="KW-0560">Oxidoreductase</keyword>
<dbReference type="EMBL" id="MIPT01000001">
    <property type="protein sequence ID" value="OHT18256.1"/>
    <property type="molecule type" value="Genomic_DNA"/>
</dbReference>
<protein>
    <submittedName>
        <fullName evidence="6">2,5-diketocamphane 1,2-monooxygenase</fullName>
        <ecNumber evidence="6">1.14.13.162</ecNumber>
    </submittedName>
</protein>
<dbReference type="InterPro" id="IPR050766">
    <property type="entry name" value="Bact_Lucif_Oxidored"/>
</dbReference>
<dbReference type="InterPro" id="IPR011251">
    <property type="entry name" value="Luciferase-like_dom"/>
</dbReference>
<evidence type="ECO:0000313" key="6">
    <source>
        <dbReference type="EMBL" id="OHT18256.1"/>
    </source>
</evidence>
<dbReference type="AlphaFoldDB" id="A0A1S1H9E5"/>
<comment type="similarity">
    <text evidence="1">Belongs to the bacterial luciferase oxidoreductase family.</text>
</comment>
<feature type="domain" description="Luciferase-like" evidence="5">
    <location>
        <begin position="5"/>
        <end position="325"/>
    </location>
</feature>
<evidence type="ECO:0000313" key="7">
    <source>
        <dbReference type="Proteomes" id="UP000179467"/>
    </source>
</evidence>
<comment type="caution">
    <text evidence="6">The sequence shown here is derived from an EMBL/GenBank/DDBJ whole genome shotgun (WGS) entry which is preliminary data.</text>
</comment>
<keyword evidence="4 6" id="KW-0503">Monooxygenase</keyword>
<reference evidence="6 7" key="1">
    <citation type="submission" date="2016-09" db="EMBL/GenBank/DDBJ databases">
        <title>Metabolic pathway, cell adaptation mechanisms and a novel monoxygenase revealed through proteogenomic-transcription analysis of a Sphingomonas haloaromaticamans strain degrading the fungicide ortho-phenylphenol.</title>
        <authorList>
            <person name="Perruchon C."/>
            <person name="Papadopoulou E.S."/>
            <person name="Rousidou C."/>
            <person name="Vasileiadis S."/>
            <person name="Tanou G."/>
            <person name="Amoutzias G."/>
            <person name="Molassiotis A."/>
            <person name="Karpouzas D.G."/>
        </authorList>
    </citation>
    <scope>NUCLEOTIDE SEQUENCE [LARGE SCALE GENOMIC DNA]</scope>
    <source>
        <strain evidence="6 7">P3</strain>
    </source>
</reference>
<dbReference type="PANTHER" id="PTHR30137:SF16">
    <property type="entry name" value="BLL0895 PROTEIN"/>
    <property type="match status" value="1"/>
</dbReference>
<proteinExistence type="inferred from homology"/>
<dbReference type="GO" id="GO:0005829">
    <property type="term" value="C:cytosol"/>
    <property type="evidence" value="ECO:0007669"/>
    <property type="project" value="TreeGrafter"/>
</dbReference>
<evidence type="ECO:0000256" key="1">
    <source>
        <dbReference type="ARBA" id="ARBA00010426"/>
    </source>
</evidence>
<keyword evidence="7" id="KW-1185">Reference proteome</keyword>
<dbReference type="RefSeq" id="WP_070931816.1">
    <property type="nucleotide sequence ID" value="NZ_MIPT01000001.1"/>
</dbReference>
<dbReference type="Pfam" id="PF00296">
    <property type="entry name" value="Bac_luciferase"/>
    <property type="match status" value="1"/>
</dbReference>
<keyword evidence="2" id="KW-0285">Flavoprotein</keyword>
<dbReference type="PANTHER" id="PTHR30137">
    <property type="entry name" value="LUCIFERASE-LIKE MONOOXYGENASE"/>
    <property type="match status" value="1"/>
</dbReference>
<accession>A0A1S1H9E5</accession>
<dbReference type="EC" id="1.14.13.162" evidence="6"/>
<gene>
    <name evidence="6" type="primary">camP</name>
    <name evidence="6" type="ORF">BHE75_00227</name>
</gene>
<dbReference type="OrthoDB" id="7239898at2"/>
<organism evidence="6 7">
    <name type="scientific">Edaphosphingomonas haloaromaticamans</name>
    <dbReference type="NCBI Taxonomy" id="653954"/>
    <lineage>
        <taxon>Bacteria</taxon>
        <taxon>Pseudomonadati</taxon>
        <taxon>Pseudomonadota</taxon>
        <taxon>Alphaproteobacteria</taxon>
        <taxon>Sphingomonadales</taxon>
        <taxon>Rhizorhabdaceae</taxon>
        <taxon>Edaphosphingomonas</taxon>
    </lineage>
</organism>
<dbReference type="Proteomes" id="UP000179467">
    <property type="component" value="Unassembled WGS sequence"/>
</dbReference>
<evidence type="ECO:0000256" key="4">
    <source>
        <dbReference type="ARBA" id="ARBA00023033"/>
    </source>
</evidence>
<dbReference type="GO" id="GO:0016705">
    <property type="term" value="F:oxidoreductase activity, acting on paired donors, with incorporation or reduction of molecular oxygen"/>
    <property type="evidence" value="ECO:0007669"/>
    <property type="project" value="InterPro"/>
</dbReference>
<dbReference type="GO" id="GO:0004497">
    <property type="term" value="F:monooxygenase activity"/>
    <property type="evidence" value="ECO:0007669"/>
    <property type="project" value="UniProtKB-KW"/>
</dbReference>
<sequence>MALQCGIFMTPYNPPSRTPRQVFDWAIDIARIADEAGYVDFMIGEHYTLGWENIPLPEAVIAACAQTTKQIRFAPMAHLLPYHDPATLAVRVGWLSQVMEGRYFLGVAPGGHHTDAILHGFENLGELPPRQLEALHLMERIWEGKPFLEKGKYYQAGFPGPDTMPEYWVDIAQNGPFGGRKKLEIAVTALSMNSKSMEFAGSRDYSPISFFGGTPQMKAHWETWSKAMEAAGHTPERKRFRVARDVFIADTDAEAKRLFLKSGLAQTWRSYLKEIYVKFGLFNGIIQDSGKDVTPESLDEDFLAEHVVLCGSPETVIEKIETLADKVGGWGQLVYNQHDSLDDPKPWEESLRRLAQEVCPKVRMPNMDAA</sequence>
<dbReference type="Gene3D" id="3.20.20.30">
    <property type="entry name" value="Luciferase-like domain"/>
    <property type="match status" value="1"/>
</dbReference>
<name>A0A1S1H9E5_9SPHN</name>
<evidence type="ECO:0000256" key="2">
    <source>
        <dbReference type="ARBA" id="ARBA00022630"/>
    </source>
</evidence>
<evidence type="ECO:0000259" key="5">
    <source>
        <dbReference type="Pfam" id="PF00296"/>
    </source>
</evidence>